<gene>
    <name evidence="11" type="ORF">Hamer_G020603</name>
</gene>
<protein>
    <recommendedName>
        <fullName evidence="10">Proline-rich transmembrane protein 3/4 domain-containing protein</fullName>
    </recommendedName>
</protein>
<name>A0A8J5MP26_HOMAM</name>
<organism evidence="11 12">
    <name type="scientific">Homarus americanus</name>
    <name type="common">American lobster</name>
    <dbReference type="NCBI Taxonomy" id="6706"/>
    <lineage>
        <taxon>Eukaryota</taxon>
        <taxon>Metazoa</taxon>
        <taxon>Ecdysozoa</taxon>
        <taxon>Arthropoda</taxon>
        <taxon>Crustacea</taxon>
        <taxon>Multicrustacea</taxon>
        <taxon>Malacostraca</taxon>
        <taxon>Eumalacostraca</taxon>
        <taxon>Eucarida</taxon>
        <taxon>Decapoda</taxon>
        <taxon>Pleocyemata</taxon>
        <taxon>Astacidea</taxon>
        <taxon>Nephropoidea</taxon>
        <taxon>Nephropidae</taxon>
        <taxon>Homarus</taxon>
    </lineage>
</organism>
<dbReference type="PROSITE" id="PS51257">
    <property type="entry name" value="PROKAR_LIPOPROTEIN"/>
    <property type="match status" value="1"/>
</dbReference>
<evidence type="ECO:0000313" key="11">
    <source>
        <dbReference type="EMBL" id="KAG7158586.1"/>
    </source>
</evidence>
<feature type="domain" description="Proline-rich transmembrane protein 3/4" evidence="10">
    <location>
        <begin position="199"/>
        <end position="483"/>
    </location>
</feature>
<evidence type="ECO:0000256" key="1">
    <source>
        <dbReference type="ARBA" id="ARBA00004141"/>
    </source>
</evidence>
<comment type="subcellular location">
    <subcellularLocation>
        <location evidence="1">Membrane</location>
        <topology evidence="1">Multi-pass membrane protein</topology>
    </subcellularLocation>
</comment>
<comment type="caution">
    <text evidence="11">The sequence shown here is derived from an EMBL/GenBank/DDBJ whole genome shotgun (WGS) entry which is preliminary data.</text>
</comment>
<feature type="region of interest" description="Disordered" evidence="7">
    <location>
        <begin position="975"/>
        <end position="1126"/>
    </location>
</feature>
<dbReference type="Proteomes" id="UP000747542">
    <property type="component" value="Unassembled WGS sequence"/>
</dbReference>
<keyword evidence="3 8" id="KW-0812">Transmembrane</keyword>
<accession>A0A8J5MP26</accession>
<keyword evidence="4 9" id="KW-0732">Signal</keyword>
<keyword evidence="5 8" id="KW-1133">Transmembrane helix</keyword>
<reference evidence="11" key="1">
    <citation type="journal article" date="2021" name="Sci. Adv.">
        <title>The American lobster genome reveals insights on longevity, neural, and immune adaptations.</title>
        <authorList>
            <person name="Polinski J.M."/>
            <person name="Zimin A.V."/>
            <person name="Clark K.F."/>
            <person name="Kohn A.B."/>
            <person name="Sadowski N."/>
            <person name="Timp W."/>
            <person name="Ptitsyn A."/>
            <person name="Khanna P."/>
            <person name="Romanova D.Y."/>
            <person name="Williams P."/>
            <person name="Greenwood S.J."/>
            <person name="Moroz L.L."/>
            <person name="Walt D.R."/>
            <person name="Bodnar A.G."/>
        </authorList>
    </citation>
    <scope>NUCLEOTIDE SEQUENCE</scope>
    <source>
        <strain evidence="11">GMGI-L3</strain>
    </source>
</reference>
<dbReference type="AlphaFoldDB" id="A0A8J5MP26"/>
<feature type="region of interest" description="Disordered" evidence="7">
    <location>
        <begin position="821"/>
        <end position="891"/>
    </location>
</feature>
<feature type="transmembrane region" description="Helical" evidence="8">
    <location>
        <begin position="205"/>
        <end position="228"/>
    </location>
</feature>
<keyword evidence="2" id="KW-0597">Phosphoprotein</keyword>
<feature type="transmembrane region" description="Helical" evidence="8">
    <location>
        <begin position="411"/>
        <end position="436"/>
    </location>
</feature>
<keyword evidence="6 8" id="KW-0472">Membrane</keyword>
<dbReference type="Pfam" id="PF25987">
    <property type="entry name" value="PRRT3"/>
    <property type="match status" value="1"/>
</dbReference>
<evidence type="ECO:0000256" key="4">
    <source>
        <dbReference type="ARBA" id="ARBA00022729"/>
    </source>
</evidence>
<feature type="compositionally biased region" description="Low complexity" evidence="7">
    <location>
        <begin position="86"/>
        <end position="101"/>
    </location>
</feature>
<evidence type="ECO:0000256" key="3">
    <source>
        <dbReference type="ARBA" id="ARBA00022692"/>
    </source>
</evidence>
<evidence type="ECO:0000256" key="7">
    <source>
        <dbReference type="SAM" id="MobiDB-lite"/>
    </source>
</evidence>
<feature type="transmembrane region" description="Helical" evidence="8">
    <location>
        <begin position="282"/>
        <end position="302"/>
    </location>
</feature>
<feature type="compositionally biased region" description="Polar residues" evidence="7">
    <location>
        <begin position="1115"/>
        <end position="1126"/>
    </location>
</feature>
<evidence type="ECO:0000256" key="2">
    <source>
        <dbReference type="ARBA" id="ARBA00022553"/>
    </source>
</evidence>
<dbReference type="InterPro" id="IPR052836">
    <property type="entry name" value="PRRT_domain-containing"/>
</dbReference>
<dbReference type="OrthoDB" id="10066605at2759"/>
<evidence type="ECO:0000256" key="9">
    <source>
        <dbReference type="SAM" id="SignalP"/>
    </source>
</evidence>
<evidence type="ECO:0000256" key="5">
    <source>
        <dbReference type="ARBA" id="ARBA00022989"/>
    </source>
</evidence>
<evidence type="ECO:0000313" key="12">
    <source>
        <dbReference type="Proteomes" id="UP000747542"/>
    </source>
</evidence>
<feature type="compositionally biased region" description="Low complexity" evidence="7">
    <location>
        <begin position="1062"/>
        <end position="1079"/>
    </location>
</feature>
<feature type="transmembrane region" description="Helical" evidence="8">
    <location>
        <begin position="348"/>
        <end position="370"/>
    </location>
</feature>
<dbReference type="PANTHER" id="PTHR35578:SF6">
    <property type="entry name" value="PROLINE-RICH TRANSMEMBRANE PROTEIN 4"/>
    <property type="match status" value="1"/>
</dbReference>
<feature type="transmembrane region" description="Helical" evidence="8">
    <location>
        <begin position="240"/>
        <end position="262"/>
    </location>
</feature>
<keyword evidence="12" id="KW-1185">Reference proteome</keyword>
<dbReference type="EMBL" id="JAHLQT010034522">
    <property type="protein sequence ID" value="KAG7158586.1"/>
    <property type="molecule type" value="Genomic_DNA"/>
</dbReference>
<feature type="compositionally biased region" description="Polar residues" evidence="7">
    <location>
        <begin position="653"/>
        <end position="662"/>
    </location>
</feature>
<feature type="transmembrane region" description="Helical" evidence="8">
    <location>
        <begin position="314"/>
        <end position="336"/>
    </location>
</feature>
<feature type="compositionally biased region" description="Low complexity" evidence="7">
    <location>
        <begin position="1035"/>
        <end position="1047"/>
    </location>
</feature>
<feature type="chain" id="PRO_5035296135" description="Proline-rich transmembrane protein 3/4 domain-containing protein" evidence="9">
    <location>
        <begin position="25"/>
        <end position="1126"/>
    </location>
</feature>
<feature type="region of interest" description="Disordered" evidence="7">
    <location>
        <begin position="641"/>
        <end position="685"/>
    </location>
</feature>
<evidence type="ECO:0000256" key="8">
    <source>
        <dbReference type="SAM" id="Phobius"/>
    </source>
</evidence>
<feature type="region of interest" description="Disordered" evidence="7">
    <location>
        <begin position="86"/>
        <end position="118"/>
    </location>
</feature>
<sequence length="1126" mass="123145">MRHAAMLFLGGLFILLLAATSCRAQVGLRTAPLTAPRARDNTGNNSTSLGLSSKWSRIDMRHKSNNTSSIESSLAAIFRGVAYGVSTSQPSSTTTSTTTQRPPRPTAGYRVPQDLPPRDDYGYRASGPPVWSSQPGLEPEVQKAVTDQRGVGNRPVQTPYVEAPINHDQMMDVPLDRPQEVEVVRADVGVGLSKVAWVRALGTAWVVHVYCAAGLYSLLALLALFWLARVHAAAHLLPRGYYITLHLLMFLAAFLRCVHLFHDPYGAERRLPVALSAVVEETGWPCLTAALAVVVLAIVRAWRCPRLLPRKPHAPLALALLTAAHLFASVAAHLTSALLPEHAGPLRAAARAVTAAWGGAVGIGGFLSVWRVGRAAGRHPGLLLVRLSRSPLEGTLPPRHPRLALLRGSHLTLVASFLQVVLAGLHMYALVGPHYIFELPPAYPWHWLAYQSTCRLLEVLMWMLLGVASAFTVGGTSGKRQNHKGEKRLLSVFSCKRCGSCSSIAAQEKVDEVFPAVCQTNQAVRNFTLQSCGKGVYQEALTQEPLARRANTVRVTHKRPSIRKSATLHSATSDIHLLWNHGNTLSALPPDASSRPSSMLFNDAGFVRFRMQVDPQQGMDEVLRKSLQNLEIQAEAVDSKLLQPVNKDEPPSYDQSLYSNAPQPGDKSPPAKSKTSPRYEDPYDSGQFEHLLQNRINSELYCGLGEGRHCRSEAASVTDYSSTDALSPVVTADNDWSKYASTCSSISAANSFDVRMYDDFEVASYYHSPSSASSHVYASLHRPKARARLSRQRAVYGEGEPAVHGYEGRQAVEQLTALLAPRTSSTSPQSDIHVDYLTDGSHDRHTRGSDSDLCSTGSRQNRHSRQNGDNERPSPGGWRQPHSRRINLHDITPDSAVVVDYAGHTDEASGDDGELALMHRLGQPQPPRSGLLTKIVKNNFSLNSSSGYTPLGSEDVYNLPLHHQQVLLKQAQLQGLQQRSVPDEKCERIRPCGHRPRRAPREDPKLTSPVRALPNHRKPSPSEQPLKQKKVSPNQQVQQDSLDQDSVGVTDGTTQTEPRVWPAASPSSSRPASSLASHSDLPSECVDSEDDVNYVNNHKNTNDCEATPELPTLDTWPSPTRLQAAV</sequence>
<evidence type="ECO:0000259" key="10">
    <source>
        <dbReference type="Pfam" id="PF25987"/>
    </source>
</evidence>
<feature type="signal peptide" evidence="9">
    <location>
        <begin position="1"/>
        <end position="24"/>
    </location>
</feature>
<dbReference type="PANTHER" id="PTHR35578">
    <property type="entry name" value="PROLINE-RICH TRANSMEMBRANE PROTEIN 4-RELATED"/>
    <property type="match status" value="1"/>
</dbReference>
<feature type="compositionally biased region" description="Basic and acidic residues" evidence="7">
    <location>
        <begin position="981"/>
        <end position="990"/>
    </location>
</feature>
<feature type="compositionally biased region" description="Basic and acidic residues" evidence="7">
    <location>
        <begin position="832"/>
        <end position="850"/>
    </location>
</feature>
<proteinExistence type="predicted"/>
<dbReference type="InterPro" id="IPR059081">
    <property type="entry name" value="PRRT3-4"/>
</dbReference>
<evidence type="ECO:0000256" key="6">
    <source>
        <dbReference type="ARBA" id="ARBA00023136"/>
    </source>
</evidence>